<dbReference type="InterPro" id="IPR014752">
    <property type="entry name" value="Arrestin-like_C"/>
</dbReference>
<evidence type="ECO:0000259" key="2">
    <source>
        <dbReference type="SMART" id="SM01017"/>
    </source>
</evidence>
<accession>A0A369K8Q4</accession>
<feature type="region of interest" description="Disordered" evidence="1">
    <location>
        <begin position="669"/>
        <end position="738"/>
    </location>
</feature>
<dbReference type="EMBL" id="LUEZ02000010">
    <property type="protein sequence ID" value="RDB29045.1"/>
    <property type="molecule type" value="Genomic_DNA"/>
</dbReference>
<keyword evidence="4" id="KW-1185">Reference proteome</keyword>
<dbReference type="InterPro" id="IPR011022">
    <property type="entry name" value="Arrestin_C-like"/>
</dbReference>
<feature type="compositionally biased region" description="Polar residues" evidence="1">
    <location>
        <begin position="674"/>
        <end position="684"/>
    </location>
</feature>
<reference evidence="3" key="1">
    <citation type="submission" date="2018-04" db="EMBL/GenBank/DDBJ databases">
        <title>Whole genome sequencing of Hypsizygus marmoreus.</title>
        <authorList>
            <person name="Choi I.-G."/>
            <person name="Min B."/>
            <person name="Kim J.-G."/>
            <person name="Kim S."/>
            <person name="Oh Y.-L."/>
            <person name="Kong W.-S."/>
            <person name="Park H."/>
            <person name="Jeong J."/>
            <person name="Song E.-S."/>
        </authorList>
    </citation>
    <scope>NUCLEOTIDE SEQUENCE [LARGE SCALE GENOMIC DNA]</scope>
    <source>
        <strain evidence="3">51987-8</strain>
    </source>
</reference>
<protein>
    <recommendedName>
        <fullName evidence="2">Arrestin C-terminal-like domain-containing protein</fullName>
    </recommendedName>
</protein>
<sequence>MSSTNSVSTGLGILFERPENTEGVNDDTVTQENRVYSAKEPYVDVGVAGYQQADTSHGFATPSNLYMQSDTSLDGIIRQDFDTAPGLQDGRRVVHDGHMPRQLSQASLTVAERPALSRHGTLLSAGATPERNAAELKSILGSSKSRLKPGAALLPVTGQLPNTDRTSLEQAKSHARVEVDIALESNKCVQGGYLHGQVKVRIRRRSKRDPVVLISAGKVRVIGFECISDENDRHPFYQCSSSLSSVTTNSGCLYTSPPDAEGFAPAAEGRHTLPFSMLLPMYTDHGVPKGTSYLQSGIAVRYVAMVSIKVKEGESDKCSIAHFYRDCEIWPRLDPSIVLAPAETPLKASVIKGLFMGGSGKVNLSASLHRLHWIAGQQCCVKVDVLNDTKKTIHSLNLALIRSVIVFRTDRCQTSTTQKQVAESVLEMAQRGTKGHASAKGWWTGVGPGERSDFSHFILLPPDALTVTRSRLLEVDYSIQVTLSAGTLRTADVQVSLPLYIVNFLSIDPPSEFPLNFHLTQDDPTPRSDDLHLDTSTVYGNATRAHGQPSRPSGLFNSYGPNSRTLESVAEADDERLPSPDRGMPPTSSQDESLMLDDPYGGIDYESEEDDCHEGHGEPESCSMYANPNEDLGDLSMYEDDDDEVVQYIPDSNYENAPRFADLYHASVQEDPRQSTVRSRQQGGNVHHGWNLEDQRENSQAVHLPEQPSQSHHLHLRPNSRLPISLDRPGRPRGPSSFSQRVQYKLEAAAANIRTEAACDSTEDTISAVPVSVPTTEDLHPHTFLYPTDHCDRSFEGDTQGSSHGYTQRASSSLPAPLTIPISDSASSLPYRRTDGSDFINNSNGGSRMLPRPPAFANPPLNNQSDSETITNSAIAATASNVVIPASSSSGAFLSRRGDGPSACLPPLEVANSGERCILQNGDATADRTAVRPSISALGAQGAGNASGSTSSVKEKIRELEEKQRLLKLSEPDGFVPFV</sequence>
<dbReference type="GO" id="GO:0015031">
    <property type="term" value="P:protein transport"/>
    <property type="evidence" value="ECO:0007669"/>
    <property type="project" value="TreeGrafter"/>
</dbReference>
<comment type="caution">
    <text evidence="3">The sequence shown here is derived from an EMBL/GenBank/DDBJ whole genome shotgun (WGS) entry which is preliminary data.</text>
</comment>
<feature type="region of interest" description="Disordered" evidence="1">
    <location>
        <begin position="796"/>
        <end position="817"/>
    </location>
</feature>
<feature type="region of interest" description="Disordered" evidence="1">
    <location>
        <begin position="541"/>
        <end position="634"/>
    </location>
</feature>
<proteinExistence type="predicted"/>
<dbReference type="InParanoid" id="A0A369K8Q4"/>
<dbReference type="OrthoDB" id="298939at2759"/>
<dbReference type="SUPFAM" id="SSF81296">
    <property type="entry name" value="E set domains"/>
    <property type="match status" value="1"/>
</dbReference>
<dbReference type="Gene3D" id="2.60.40.640">
    <property type="match status" value="1"/>
</dbReference>
<evidence type="ECO:0000256" key="1">
    <source>
        <dbReference type="SAM" id="MobiDB-lite"/>
    </source>
</evidence>
<evidence type="ECO:0000313" key="3">
    <source>
        <dbReference type="EMBL" id="RDB29045.1"/>
    </source>
</evidence>
<gene>
    <name evidence="3" type="ORF">Hypma_015810</name>
</gene>
<organism evidence="3 4">
    <name type="scientific">Hypsizygus marmoreus</name>
    <name type="common">White beech mushroom</name>
    <name type="synonym">Agaricus marmoreus</name>
    <dbReference type="NCBI Taxonomy" id="39966"/>
    <lineage>
        <taxon>Eukaryota</taxon>
        <taxon>Fungi</taxon>
        <taxon>Dikarya</taxon>
        <taxon>Basidiomycota</taxon>
        <taxon>Agaricomycotina</taxon>
        <taxon>Agaricomycetes</taxon>
        <taxon>Agaricomycetidae</taxon>
        <taxon>Agaricales</taxon>
        <taxon>Tricholomatineae</taxon>
        <taxon>Lyophyllaceae</taxon>
        <taxon>Hypsizygus</taxon>
    </lineage>
</organism>
<name>A0A369K8Q4_HYPMA</name>
<evidence type="ECO:0000313" key="4">
    <source>
        <dbReference type="Proteomes" id="UP000076154"/>
    </source>
</evidence>
<dbReference type="STRING" id="39966.A0A369K8Q4"/>
<dbReference type="PANTHER" id="PTHR11188">
    <property type="entry name" value="ARRESTIN DOMAIN CONTAINING PROTEIN"/>
    <property type="match status" value="1"/>
</dbReference>
<feature type="domain" description="Arrestin C-terminal-like" evidence="2">
    <location>
        <begin position="358"/>
        <end position="509"/>
    </location>
</feature>
<dbReference type="AlphaFoldDB" id="A0A369K8Q4"/>
<dbReference type="PANTHER" id="PTHR11188:SF17">
    <property type="entry name" value="FI21816P1"/>
    <property type="match status" value="1"/>
</dbReference>
<dbReference type="SMART" id="SM01017">
    <property type="entry name" value="Arrestin_C"/>
    <property type="match status" value="1"/>
</dbReference>
<dbReference type="GO" id="GO:0005737">
    <property type="term" value="C:cytoplasm"/>
    <property type="evidence" value="ECO:0007669"/>
    <property type="project" value="TreeGrafter"/>
</dbReference>
<feature type="compositionally biased region" description="Polar residues" evidence="1">
    <location>
        <begin position="797"/>
        <end position="814"/>
    </location>
</feature>
<dbReference type="Proteomes" id="UP000076154">
    <property type="component" value="Unassembled WGS sequence"/>
</dbReference>
<feature type="compositionally biased region" description="Polar residues" evidence="1">
    <location>
        <begin position="555"/>
        <end position="566"/>
    </location>
</feature>
<dbReference type="Pfam" id="PF02752">
    <property type="entry name" value="Arrestin_C"/>
    <property type="match status" value="1"/>
</dbReference>
<dbReference type="InterPro" id="IPR014756">
    <property type="entry name" value="Ig_E-set"/>
</dbReference>
<dbReference type="InterPro" id="IPR050357">
    <property type="entry name" value="Arrestin_domain-protein"/>
</dbReference>